<proteinExistence type="predicted"/>
<dbReference type="Proteomes" id="UP000188836">
    <property type="component" value="Unassembled WGS sequence"/>
</dbReference>
<feature type="region of interest" description="Disordered" evidence="1">
    <location>
        <begin position="112"/>
        <end position="142"/>
    </location>
</feature>
<evidence type="ECO:0000313" key="2">
    <source>
        <dbReference type="EMBL" id="ONM46385.1"/>
    </source>
</evidence>
<keyword evidence="3" id="KW-1185">Reference proteome</keyword>
<gene>
    <name evidence="2" type="ORF">B0T46_23035</name>
</gene>
<accession>A0A1W0B1W6</accession>
<dbReference type="AlphaFoldDB" id="A0A1W0B1W6"/>
<name>A0A1W0B1W6_9NOCA</name>
<protein>
    <submittedName>
        <fullName evidence="2">Uncharacterized protein</fullName>
    </submittedName>
</protein>
<reference evidence="2 3" key="1">
    <citation type="journal article" date="2016" name="Antonie Van Leeuwenhoek">
        <title>Nocardia donostiensis sp. nov., isolated from human respiratory specimens.</title>
        <authorList>
            <person name="Ercibengoa M."/>
            <person name="Bell M."/>
            <person name="Marimon J.M."/>
            <person name="Humrighouse B."/>
            <person name="Klenk H.P."/>
            <person name="Potter G."/>
            <person name="Perez-Trallero E."/>
        </authorList>
    </citation>
    <scope>NUCLEOTIDE SEQUENCE [LARGE SCALE GENOMIC DNA]</scope>
    <source>
        <strain evidence="2 3">X1655</strain>
    </source>
</reference>
<dbReference type="EMBL" id="MUMY01000025">
    <property type="protein sequence ID" value="ONM46385.1"/>
    <property type="molecule type" value="Genomic_DNA"/>
</dbReference>
<organism evidence="2 3">
    <name type="scientific">Nocardia donostiensis</name>
    <dbReference type="NCBI Taxonomy" id="1538463"/>
    <lineage>
        <taxon>Bacteria</taxon>
        <taxon>Bacillati</taxon>
        <taxon>Actinomycetota</taxon>
        <taxon>Actinomycetes</taxon>
        <taxon>Mycobacteriales</taxon>
        <taxon>Nocardiaceae</taxon>
        <taxon>Nocardia</taxon>
    </lineage>
</organism>
<evidence type="ECO:0000256" key="1">
    <source>
        <dbReference type="SAM" id="MobiDB-lite"/>
    </source>
</evidence>
<comment type="caution">
    <text evidence="2">The sequence shown here is derived from an EMBL/GenBank/DDBJ whole genome shotgun (WGS) entry which is preliminary data.</text>
</comment>
<sequence length="142" mass="15650">MVEYGLALALSECGPVDPEGRARGGREHTCVAAAAVDRLTQMSGQGGLSSEHVRLTAEALGVAERTMWRWLSARRLNVAPTQRDRFRIDDRLRVRLVSGEAMPLRCIGSWSSSTERVDHRRTPGIDQPRPPITPLKSVHGRG</sequence>
<evidence type="ECO:0000313" key="3">
    <source>
        <dbReference type="Proteomes" id="UP000188836"/>
    </source>
</evidence>